<dbReference type="GO" id="GO:0005737">
    <property type="term" value="C:cytoplasm"/>
    <property type="evidence" value="ECO:0007669"/>
    <property type="project" value="UniProtKB-SubCell"/>
</dbReference>
<comment type="function">
    <text evidence="1">Acetylates the N-terminal alanine of ribosomal protein bS18.</text>
</comment>
<comment type="similarity">
    <text evidence="1">Belongs to the acetyltransferase family. RimI subfamily.</text>
</comment>
<dbReference type="Gene3D" id="3.40.630.30">
    <property type="match status" value="1"/>
</dbReference>
<dbReference type="PANTHER" id="PTHR43617:SF35">
    <property type="entry name" value="[RIBOSOMAL PROTEIN BS18]-ALANINE N-ACETYLTRANSFERASE"/>
    <property type="match status" value="1"/>
</dbReference>
<proteinExistence type="inferred from homology"/>
<dbReference type="GO" id="GO:0008999">
    <property type="term" value="F:protein-N-terminal-alanine acetyltransferase activity"/>
    <property type="evidence" value="ECO:0007669"/>
    <property type="project" value="UniProtKB-UniRule"/>
</dbReference>
<evidence type="ECO:0000313" key="4">
    <source>
        <dbReference type="Proteomes" id="UP000032067"/>
    </source>
</evidence>
<dbReference type="AlphaFoldDB" id="A0A0D0LCI5"/>
<dbReference type="InterPro" id="IPR050276">
    <property type="entry name" value="MshD_Acetyltransferase"/>
</dbReference>
<dbReference type="NCBIfam" id="TIGR01575">
    <property type="entry name" value="rimI"/>
    <property type="match status" value="1"/>
</dbReference>
<comment type="caution">
    <text evidence="1">Lacks conserved residue(s) required for the propagation of feature annotation.</text>
</comment>
<gene>
    <name evidence="1" type="primary">rimI</name>
    <name evidence="3" type="ORF">RT97_03770</name>
</gene>
<feature type="binding site" evidence="1">
    <location>
        <position position="130"/>
    </location>
    <ligand>
        <name>acetyl-CoA</name>
        <dbReference type="ChEBI" id="CHEBI:57288"/>
    </ligand>
</feature>
<dbReference type="InterPro" id="IPR006464">
    <property type="entry name" value="AcTrfase_RimI/Ard1"/>
</dbReference>
<evidence type="ECO:0000256" key="1">
    <source>
        <dbReference type="HAMAP-Rule" id="MF_02210"/>
    </source>
</evidence>
<reference evidence="3 4" key="1">
    <citation type="submission" date="2014-12" db="EMBL/GenBank/DDBJ databases">
        <title>16Stimator: statistical estimation of ribosomal gene copy numbers from draft genome assemblies.</title>
        <authorList>
            <person name="Perisin M.A."/>
            <person name="Vetter M."/>
            <person name="Gilbert J.A."/>
            <person name="Bergelson J."/>
        </authorList>
    </citation>
    <scope>NUCLEOTIDE SEQUENCE [LARGE SCALE GENOMIC DNA]</scope>
    <source>
        <strain evidence="3 4">MEDvA23</strain>
    </source>
</reference>
<accession>A0A0D0LCI5</accession>
<dbReference type="PROSITE" id="PS51186">
    <property type="entry name" value="GNAT"/>
    <property type="match status" value="1"/>
</dbReference>
<feature type="active site" description="Proton donor" evidence="1">
    <location>
        <position position="137"/>
    </location>
</feature>
<keyword evidence="1" id="KW-0963">Cytoplasm</keyword>
<dbReference type="OrthoDB" id="9796919at2"/>
<keyword evidence="1" id="KW-0012">Acyltransferase</keyword>
<keyword evidence="1 3" id="KW-0808">Transferase</keyword>
<dbReference type="InterPro" id="IPR016181">
    <property type="entry name" value="Acyl_CoA_acyltransferase"/>
</dbReference>
<dbReference type="EMBL" id="JXQQ01000008">
    <property type="protein sequence ID" value="KIQ35892.1"/>
    <property type="molecule type" value="Genomic_DNA"/>
</dbReference>
<protein>
    <recommendedName>
        <fullName evidence="1">[Ribosomal protein bS18]-alanine N-acetyltransferase</fullName>
        <ecNumber evidence="1">2.3.1.266</ecNumber>
    </recommendedName>
</protein>
<organism evidence="3 4">
    <name type="scientific">Variovorax paradoxus</name>
    <dbReference type="NCBI Taxonomy" id="34073"/>
    <lineage>
        <taxon>Bacteria</taxon>
        <taxon>Pseudomonadati</taxon>
        <taxon>Pseudomonadota</taxon>
        <taxon>Betaproteobacteria</taxon>
        <taxon>Burkholderiales</taxon>
        <taxon>Comamonadaceae</taxon>
        <taxon>Variovorax</taxon>
    </lineage>
</organism>
<sequence length="180" mass="19870">MSAVLQPVEARLEPLTVERIDAVCAVEQTAYTHPWTRANFTDSMAVGYHCQCLLAPGLAKGVTSPVTGLGETLIGYFVAMKGVDEVHLLNITVAPAFQRQGWAPLMLEALTGWSRAEGAQWLWLEVRESNRRALEIYARQGFRSVGVRKGYYPAFEGKREDAVVMSLRLNETGSAWGALK</sequence>
<evidence type="ECO:0000313" key="3">
    <source>
        <dbReference type="EMBL" id="KIQ35892.1"/>
    </source>
</evidence>
<name>A0A0D0LCI5_VARPD</name>
<dbReference type="InterPro" id="IPR043690">
    <property type="entry name" value="RimI"/>
</dbReference>
<dbReference type="Pfam" id="PF00583">
    <property type="entry name" value="Acetyltransf_1"/>
    <property type="match status" value="1"/>
</dbReference>
<evidence type="ECO:0000259" key="2">
    <source>
        <dbReference type="PROSITE" id="PS51186"/>
    </source>
</evidence>
<dbReference type="SUPFAM" id="SSF55729">
    <property type="entry name" value="Acyl-CoA N-acyltransferases (Nat)"/>
    <property type="match status" value="1"/>
</dbReference>
<dbReference type="HAMAP" id="MF_02210">
    <property type="entry name" value="RimI"/>
    <property type="match status" value="1"/>
</dbReference>
<dbReference type="PANTHER" id="PTHR43617">
    <property type="entry name" value="L-AMINO ACID N-ACETYLTRANSFERASE"/>
    <property type="match status" value="1"/>
</dbReference>
<dbReference type="RefSeq" id="WP_042577446.1">
    <property type="nucleotide sequence ID" value="NZ_JXQQ01000008.1"/>
</dbReference>
<dbReference type="InterPro" id="IPR000182">
    <property type="entry name" value="GNAT_dom"/>
</dbReference>
<comment type="caution">
    <text evidence="3">The sequence shown here is derived from an EMBL/GenBank/DDBJ whole genome shotgun (WGS) entry which is preliminary data.</text>
</comment>
<comment type="subcellular location">
    <subcellularLocation>
        <location evidence="1">Cytoplasm</location>
    </subcellularLocation>
</comment>
<dbReference type="CDD" id="cd04301">
    <property type="entry name" value="NAT_SF"/>
    <property type="match status" value="1"/>
</dbReference>
<feature type="domain" description="N-acetyltransferase" evidence="2">
    <location>
        <begin position="10"/>
        <end position="170"/>
    </location>
</feature>
<comment type="catalytic activity">
    <reaction evidence="1">
        <text>N-terminal L-alanyl-[ribosomal protein bS18] + acetyl-CoA = N-terminal N(alpha)-acetyl-L-alanyl-[ribosomal protein bS18] + CoA + H(+)</text>
        <dbReference type="Rhea" id="RHEA:43756"/>
        <dbReference type="Rhea" id="RHEA-COMP:10676"/>
        <dbReference type="Rhea" id="RHEA-COMP:10677"/>
        <dbReference type="ChEBI" id="CHEBI:15378"/>
        <dbReference type="ChEBI" id="CHEBI:57287"/>
        <dbReference type="ChEBI" id="CHEBI:57288"/>
        <dbReference type="ChEBI" id="CHEBI:64718"/>
        <dbReference type="ChEBI" id="CHEBI:83683"/>
        <dbReference type="EC" id="2.3.1.266"/>
    </reaction>
</comment>
<feature type="active site" description="Proton acceptor" evidence="1">
    <location>
        <position position="125"/>
    </location>
</feature>
<dbReference type="Proteomes" id="UP000032067">
    <property type="component" value="Unassembled WGS sequence"/>
</dbReference>
<dbReference type="EC" id="2.3.1.266" evidence="1"/>